<feature type="binding site" evidence="3">
    <location>
        <position position="739"/>
    </location>
    <ligand>
        <name>ATP</name>
        <dbReference type="ChEBI" id="CHEBI:30616"/>
    </ligand>
</feature>
<comment type="similarity">
    <text evidence="1">Belongs to the glycosyltransferase 90 family.</text>
</comment>
<dbReference type="SUPFAM" id="SSF56112">
    <property type="entry name" value="Protein kinase-like (PK-like)"/>
    <property type="match status" value="1"/>
</dbReference>
<evidence type="ECO:0000256" key="1">
    <source>
        <dbReference type="ARBA" id="ARBA00010118"/>
    </source>
</evidence>
<keyword evidence="3" id="KW-0067">ATP-binding</keyword>
<dbReference type="InterPro" id="IPR000719">
    <property type="entry name" value="Prot_kinase_dom"/>
</dbReference>
<keyword evidence="3" id="KW-0547">Nucleotide-binding</keyword>
<dbReference type="AlphaFoldDB" id="A0A7J6MRU1"/>
<dbReference type="OrthoDB" id="541052at2759"/>
<evidence type="ECO:0000256" key="2">
    <source>
        <dbReference type="ARBA" id="ARBA00022679"/>
    </source>
</evidence>
<dbReference type="SMART" id="SM00672">
    <property type="entry name" value="CAP10"/>
    <property type="match status" value="1"/>
</dbReference>
<proteinExistence type="inferred from homology"/>
<dbReference type="Pfam" id="PF00069">
    <property type="entry name" value="Pkinase"/>
    <property type="match status" value="1"/>
</dbReference>
<dbReference type="PROSITE" id="PS00107">
    <property type="entry name" value="PROTEIN_KINASE_ATP"/>
    <property type="match status" value="1"/>
</dbReference>
<dbReference type="Gene3D" id="3.30.200.20">
    <property type="entry name" value="Phosphorylase Kinase, domain 1"/>
    <property type="match status" value="1"/>
</dbReference>
<evidence type="ECO:0000313" key="7">
    <source>
        <dbReference type="Proteomes" id="UP000570595"/>
    </source>
</evidence>
<keyword evidence="6" id="KW-0418">Kinase</keyword>
<dbReference type="GO" id="GO:0004672">
    <property type="term" value="F:protein kinase activity"/>
    <property type="evidence" value="ECO:0007669"/>
    <property type="project" value="InterPro"/>
</dbReference>
<dbReference type="InterPro" id="IPR006598">
    <property type="entry name" value="CAP10"/>
</dbReference>
<name>A0A7J6MRU1_PEROL</name>
<dbReference type="GO" id="GO:0005524">
    <property type="term" value="F:ATP binding"/>
    <property type="evidence" value="ECO:0007669"/>
    <property type="project" value="UniProtKB-UniRule"/>
</dbReference>
<dbReference type="Proteomes" id="UP000570595">
    <property type="component" value="Unassembled WGS sequence"/>
</dbReference>
<dbReference type="InterPro" id="IPR017441">
    <property type="entry name" value="Protein_kinase_ATP_BS"/>
</dbReference>
<dbReference type="InterPro" id="IPR011009">
    <property type="entry name" value="Kinase-like_dom_sf"/>
</dbReference>
<dbReference type="PANTHER" id="PTHR12203:SF35">
    <property type="entry name" value="PROTEIN O-GLUCOSYLTRANSFERASE 1"/>
    <property type="match status" value="1"/>
</dbReference>
<feature type="domain" description="Protein kinase" evidence="4">
    <location>
        <begin position="710"/>
        <end position="804"/>
    </location>
</feature>
<accession>A0A7J6MRU1</accession>
<dbReference type="PANTHER" id="PTHR12203">
    <property type="entry name" value="KDEL LYS-ASP-GLU-LEU CONTAINING - RELATED"/>
    <property type="match status" value="1"/>
</dbReference>
<sequence>MTSLQLVNAPSETENTFDEVEDLLRFIDNYNPPDIVSSGWPFYRALRELRMRFAEVFQGRHNTSVCSSSAAIAFREYMEALFISRRYVGPSVVAAVSSFLLEMDAASLDESACGYLVSAAYLALAVDRFPTFDDHVPELLGMASTPPPQASDLLIDASKEAQLLIHMLGEVEHAYFTFLLYSNALYTPSDPSTRKAEAYARHMVSESEHGRDHGEHQQWKSGACLVPHATTPTGKCNPYAPIAHTLKRWRSTGITRDEVRMAMKQRADQKTILITVKDNVLYFSVPVHSHYFGEVVRHDELLCLVTHFLKLFSLTSLPDLELALNHGDLPQIRKAFNKPPFHHFNDREATIPVPLFSIATSDDFWDILFPNVCRPKLVNMSRADNNAEELSWQDRAPKATWRGTDRGAVNWFTGFDLDGLHGTRSLRQIVKDSSSSEFADVKFLEDDLTDSSVAASDPNFIPMDHSARQWRYLLDIPGNGYSGSLKQKLTSGALVLPVRQEIQGVASPLHEHFYAGLQDKKHVLLVECDEDACDVDKKVQFALANDAEARQTVEHANSYMARFDHYSLCYTWRLLQLYSDLLRYPLEDEPRNTNPTVRVHRLIVSILCVFAFKLKDSPSGSTHGQYAWLTVLGNAHGISDKSFVLLSLHLFYDEDVFPDLTAISLTVYVNENDSEIEVRTRLPPTPSMQDLYHKAQDSLGLGVSIERAFLGCRVTLGEGGYGEVAKAVDATTSEEFAMKLLEKSTIKSFEDIQRVYTEIHTLRGLRHTNVIRMFDVALELSTRAETGILHKKELGGAWPTSVVD</sequence>
<reference evidence="7 8" key="1">
    <citation type="submission" date="2020-04" db="EMBL/GenBank/DDBJ databases">
        <title>Perkinsus olseni comparative genomics.</title>
        <authorList>
            <person name="Bogema D.R."/>
        </authorList>
    </citation>
    <scope>NUCLEOTIDE SEQUENCE [LARGE SCALE GENOMIC DNA]</scope>
    <source>
        <strain evidence="5">ATCC PRA-179</strain>
        <strain evidence="6">ATCC PRA-31</strain>
    </source>
</reference>
<evidence type="ECO:0000256" key="3">
    <source>
        <dbReference type="PROSITE-ProRule" id="PRU10141"/>
    </source>
</evidence>
<keyword evidence="2" id="KW-0808">Transferase</keyword>
<evidence type="ECO:0000313" key="5">
    <source>
        <dbReference type="EMBL" id="KAF4658908.1"/>
    </source>
</evidence>
<evidence type="ECO:0000313" key="6">
    <source>
        <dbReference type="EMBL" id="KAF4674329.1"/>
    </source>
</evidence>
<comment type="caution">
    <text evidence="6">The sequence shown here is derived from an EMBL/GenBank/DDBJ whole genome shotgun (WGS) entry which is preliminary data.</text>
</comment>
<evidence type="ECO:0000313" key="8">
    <source>
        <dbReference type="Proteomes" id="UP000572268"/>
    </source>
</evidence>
<dbReference type="PROSITE" id="PS50011">
    <property type="entry name" value="PROTEIN_KINASE_DOM"/>
    <property type="match status" value="1"/>
</dbReference>
<protein>
    <submittedName>
        <fullName evidence="6">NUAK SNF1-like kinase 1</fullName>
    </submittedName>
</protein>
<dbReference type="Pfam" id="PF05686">
    <property type="entry name" value="Glyco_transf_90"/>
    <property type="match status" value="1"/>
</dbReference>
<dbReference type="Proteomes" id="UP000572268">
    <property type="component" value="Unassembled WGS sequence"/>
</dbReference>
<dbReference type="EMBL" id="JABANN010000032">
    <property type="protein sequence ID" value="KAF4674329.1"/>
    <property type="molecule type" value="Genomic_DNA"/>
</dbReference>
<organism evidence="6 8">
    <name type="scientific">Perkinsus olseni</name>
    <name type="common">Perkinsus atlanticus</name>
    <dbReference type="NCBI Taxonomy" id="32597"/>
    <lineage>
        <taxon>Eukaryota</taxon>
        <taxon>Sar</taxon>
        <taxon>Alveolata</taxon>
        <taxon>Perkinsozoa</taxon>
        <taxon>Perkinsea</taxon>
        <taxon>Perkinsida</taxon>
        <taxon>Perkinsidae</taxon>
        <taxon>Perkinsus</taxon>
    </lineage>
</organism>
<gene>
    <name evidence="6" type="primary">NUAK1_3</name>
    <name evidence="6" type="ORF">FOL46_005303</name>
    <name evidence="5" type="ORF">FOZ61_005193</name>
</gene>
<evidence type="ECO:0000259" key="4">
    <source>
        <dbReference type="PROSITE" id="PS50011"/>
    </source>
</evidence>
<dbReference type="EMBL" id="JABAHT010000290">
    <property type="protein sequence ID" value="KAF4658908.1"/>
    <property type="molecule type" value="Genomic_DNA"/>
</dbReference>
<dbReference type="InterPro" id="IPR051091">
    <property type="entry name" value="O-Glucosyltr/Glycosyltrsf_90"/>
</dbReference>